<sequence>MVDDFHVSVLPENPDKTMRFDHYQSRKCDGIDSAKGQCNGEEEDCPGKLSGRVRQAVPGLSHLVSFRNHKLKLSDFAGLSPDSIS</sequence>
<gene>
    <name evidence="1" type="ORF">RUM43_012490</name>
</gene>
<evidence type="ECO:0000313" key="2">
    <source>
        <dbReference type="Proteomes" id="UP001372834"/>
    </source>
</evidence>
<dbReference type="Proteomes" id="UP001372834">
    <property type="component" value="Unassembled WGS sequence"/>
</dbReference>
<evidence type="ECO:0000313" key="1">
    <source>
        <dbReference type="EMBL" id="KAK6619730.1"/>
    </source>
</evidence>
<dbReference type="EMBL" id="JAWJWE010000040">
    <property type="protein sequence ID" value="KAK6619730.1"/>
    <property type="molecule type" value="Genomic_DNA"/>
</dbReference>
<name>A0AAN8NKT0_POLSC</name>
<reference evidence="1 2" key="1">
    <citation type="submission" date="2023-10" db="EMBL/GenBank/DDBJ databases">
        <title>Genomes of two closely related lineages of the louse Polyplax serrata with different host specificities.</title>
        <authorList>
            <person name="Martinu J."/>
            <person name="Tarabai H."/>
            <person name="Stefka J."/>
            <person name="Hypsa V."/>
        </authorList>
    </citation>
    <scope>NUCLEOTIDE SEQUENCE [LARGE SCALE GENOMIC DNA]</scope>
    <source>
        <strain evidence="1">HR10_N</strain>
    </source>
</reference>
<protein>
    <submittedName>
        <fullName evidence="1">Uncharacterized protein</fullName>
    </submittedName>
</protein>
<proteinExistence type="predicted"/>
<comment type="caution">
    <text evidence="1">The sequence shown here is derived from an EMBL/GenBank/DDBJ whole genome shotgun (WGS) entry which is preliminary data.</text>
</comment>
<organism evidence="1 2">
    <name type="scientific">Polyplax serrata</name>
    <name type="common">Common mouse louse</name>
    <dbReference type="NCBI Taxonomy" id="468196"/>
    <lineage>
        <taxon>Eukaryota</taxon>
        <taxon>Metazoa</taxon>
        <taxon>Ecdysozoa</taxon>
        <taxon>Arthropoda</taxon>
        <taxon>Hexapoda</taxon>
        <taxon>Insecta</taxon>
        <taxon>Pterygota</taxon>
        <taxon>Neoptera</taxon>
        <taxon>Paraneoptera</taxon>
        <taxon>Psocodea</taxon>
        <taxon>Troctomorpha</taxon>
        <taxon>Phthiraptera</taxon>
        <taxon>Anoplura</taxon>
        <taxon>Polyplacidae</taxon>
        <taxon>Polyplax</taxon>
    </lineage>
</organism>
<accession>A0AAN8NKT0</accession>
<dbReference type="AlphaFoldDB" id="A0AAN8NKT0"/>